<dbReference type="STRING" id="146020.RMCB_3178"/>
<proteinExistence type="predicted"/>
<keyword evidence="2" id="KW-1185">Reference proteome</keyword>
<organism evidence="1 2">
    <name type="scientific">Mycolicibacterium brisbanense</name>
    <dbReference type="NCBI Taxonomy" id="146020"/>
    <lineage>
        <taxon>Bacteria</taxon>
        <taxon>Bacillati</taxon>
        <taxon>Actinomycetota</taxon>
        <taxon>Actinomycetes</taxon>
        <taxon>Mycobacteriales</taxon>
        <taxon>Mycobacteriaceae</taxon>
        <taxon>Mycolicibacterium</taxon>
    </lineage>
</organism>
<protein>
    <submittedName>
        <fullName evidence="1">Uncharacterized protein</fullName>
    </submittedName>
</protein>
<dbReference type="AlphaFoldDB" id="A0A100VZY0"/>
<gene>
    <name evidence="1" type="ORF">RMCB_3178</name>
</gene>
<name>A0A100VZY0_9MYCO</name>
<dbReference type="EMBL" id="BCSX01000024">
    <property type="protein sequence ID" value="GAS89082.1"/>
    <property type="molecule type" value="Genomic_DNA"/>
</dbReference>
<sequence>MEDGTSCSDEDEVRAAALHAARRIASNRIMNRLTAAGMTLPGDAEDITSVLLAADPDNPQWVALSAYRLDWSLGVLSLISNALVERRRQRIRTPDVDAVAAALDAGATWKQIGEAIGSTPAVAHGRYRPRL</sequence>
<reference evidence="2" key="1">
    <citation type="journal article" date="2016" name="Genome Announc.">
        <title>Draft Genome Sequences of Five Rapidly Growing Mycobacterium Species, M. thermoresistibile, M. fortuitum subsp. acetamidolyticum, M. canariasense, M. brisbanense, and M. novocastrense.</title>
        <authorList>
            <person name="Katahira K."/>
            <person name="Ogura Y."/>
            <person name="Gotoh Y."/>
            <person name="Hayashi T."/>
        </authorList>
    </citation>
    <scope>NUCLEOTIDE SEQUENCE [LARGE SCALE GENOMIC DNA]</scope>
    <source>
        <strain evidence="2">JCM15654</strain>
    </source>
</reference>
<comment type="caution">
    <text evidence="1">The sequence shown here is derived from an EMBL/GenBank/DDBJ whole genome shotgun (WGS) entry which is preliminary data.</text>
</comment>
<evidence type="ECO:0000313" key="2">
    <source>
        <dbReference type="Proteomes" id="UP000069620"/>
    </source>
</evidence>
<evidence type="ECO:0000313" key="1">
    <source>
        <dbReference type="EMBL" id="GAS89082.1"/>
    </source>
</evidence>
<dbReference type="Proteomes" id="UP000069620">
    <property type="component" value="Unassembled WGS sequence"/>
</dbReference>
<reference evidence="2" key="2">
    <citation type="submission" date="2016-02" db="EMBL/GenBank/DDBJ databases">
        <title>Draft genome sequence of five rapidly growing Mycobacterium species.</title>
        <authorList>
            <person name="Katahira K."/>
            <person name="Gotou Y."/>
            <person name="Iida K."/>
            <person name="Ogura Y."/>
            <person name="Hayashi T."/>
        </authorList>
    </citation>
    <scope>NUCLEOTIDE SEQUENCE [LARGE SCALE GENOMIC DNA]</scope>
    <source>
        <strain evidence="2">JCM15654</strain>
    </source>
</reference>
<accession>A0A100VZY0</accession>